<evidence type="ECO:0000256" key="2">
    <source>
        <dbReference type="ARBA" id="ARBA00022617"/>
    </source>
</evidence>
<evidence type="ECO:0000313" key="10">
    <source>
        <dbReference type="EMBL" id="MDQ6413273.1"/>
    </source>
</evidence>
<dbReference type="Proteomes" id="UP001209412">
    <property type="component" value="Unassembled WGS sequence"/>
</dbReference>
<dbReference type="PRINTS" id="PR00604">
    <property type="entry name" value="CYTCHRMECIAB"/>
</dbReference>
<dbReference type="InterPro" id="IPR002327">
    <property type="entry name" value="Cyt_c_1A/1B"/>
</dbReference>
<evidence type="ECO:0000313" key="11">
    <source>
        <dbReference type="Proteomes" id="UP001209412"/>
    </source>
</evidence>
<keyword evidence="4" id="KW-0249">Electron transport</keyword>
<dbReference type="Pfam" id="PF00034">
    <property type="entry name" value="Cytochrom_C"/>
    <property type="match status" value="1"/>
</dbReference>
<dbReference type="EMBL" id="JAPKHW010000055">
    <property type="protein sequence ID" value="MCX4151460.1"/>
    <property type="molecule type" value="Genomic_DNA"/>
</dbReference>
<keyword evidence="11" id="KW-1185">Reference proteome</keyword>
<dbReference type="Proteomes" id="UP001242288">
    <property type="component" value="Unassembled WGS sequence"/>
</dbReference>
<sequence length="124" mass="13202">MMRSLFGIVFVLVSCSIVAPEVVAQTSGRQVFSAKCATCHKANNSVGGAVAPNLSGVYGRKIASLSDYQYSVPLKHQQGTWDDHSLDAYLAAPQKFAPGGKMADGVSDPKQRAALVKYLKSPQD</sequence>
<reference evidence="10" key="1">
    <citation type="submission" date="2022-06" db="EMBL/GenBank/DDBJ databases">
        <title>PHB producers.</title>
        <authorList>
            <person name="Besaury L."/>
        </authorList>
    </citation>
    <scope>NUCLEOTIDE SEQUENCE</scope>
    <source>
        <strain evidence="10 11">SEWS6</strain>
    </source>
</reference>
<dbReference type="RefSeq" id="WP_266261704.1">
    <property type="nucleotide sequence ID" value="NZ_JAMXWF010000055.1"/>
</dbReference>
<keyword evidence="7" id="KW-0732">Signal</keyword>
<comment type="caution">
    <text evidence="10">The sequence shown here is derived from an EMBL/GenBank/DDBJ whole genome shotgun (WGS) entry which is preliminary data.</text>
</comment>
<evidence type="ECO:0000256" key="3">
    <source>
        <dbReference type="ARBA" id="ARBA00022723"/>
    </source>
</evidence>
<evidence type="ECO:0000313" key="12">
    <source>
        <dbReference type="Proteomes" id="UP001242288"/>
    </source>
</evidence>
<evidence type="ECO:0000256" key="4">
    <source>
        <dbReference type="ARBA" id="ARBA00022982"/>
    </source>
</evidence>
<dbReference type="GO" id="GO:0020037">
    <property type="term" value="F:heme binding"/>
    <property type="evidence" value="ECO:0007669"/>
    <property type="project" value="InterPro"/>
</dbReference>
<evidence type="ECO:0000259" key="8">
    <source>
        <dbReference type="PROSITE" id="PS51007"/>
    </source>
</evidence>
<organism evidence="10 12">
    <name type="scientific">Paraburkholderia madseniana</name>
    <dbReference type="NCBI Taxonomy" id="2599607"/>
    <lineage>
        <taxon>Bacteria</taxon>
        <taxon>Pseudomonadati</taxon>
        <taxon>Pseudomonadota</taxon>
        <taxon>Betaproteobacteria</taxon>
        <taxon>Burkholderiales</taxon>
        <taxon>Burkholderiaceae</taxon>
        <taxon>Paraburkholderia</taxon>
    </lineage>
</organism>
<dbReference type="PROSITE" id="PS51007">
    <property type="entry name" value="CYTC"/>
    <property type="match status" value="1"/>
</dbReference>
<feature type="signal peptide" evidence="7">
    <location>
        <begin position="1"/>
        <end position="19"/>
    </location>
</feature>
<dbReference type="EMBL" id="JAMXWF010000055">
    <property type="protein sequence ID" value="MDQ6413273.1"/>
    <property type="molecule type" value="Genomic_DNA"/>
</dbReference>
<keyword evidence="5 6" id="KW-0408">Iron</keyword>
<feature type="chain" id="PRO_5042956003" evidence="7">
    <location>
        <begin position="20"/>
        <end position="124"/>
    </location>
</feature>
<feature type="domain" description="Cytochrome c" evidence="8">
    <location>
        <begin position="23"/>
        <end position="123"/>
    </location>
</feature>
<dbReference type="SUPFAM" id="SSF46626">
    <property type="entry name" value="Cytochrome c"/>
    <property type="match status" value="1"/>
</dbReference>
<dbReference type="AlphaFoldDB" id="A0AAP5ESH9"/>
<evidence type="ECO:0000256" key="5">
    <source>
        <dbReference type="ARBA" id="ARBA00023004"/>
    </source>
</evidence>
<dbReference type="PANTHER" id="PTHR11961">
    <property type="entry name" value="CYTOCHROME C"/>
    <property type="match status" value="1"/>
</dbReference>
<evidence type="ECO:0000256" key="1">
    <source>
        <dbReference type="ARBA" id="ARBA00022448"/>
    </source>
</evidence>
<evidence type="ECO:0000256" key="7">
    <source>
        <dbReference type="SAM" id="SignalP"/>
    </source>
</evidence>
<dbReference type="PROSITE" id="PS51257">
    <property type="entry name" value="PROKAR_LIPOPROTEIN"/>
    <property type="match status" value="1"/>
</dbReference>
<keyword evidence="1" id="KW-0813">Transport</keyword>
<keyword evidence="2 6" id="KW-0349">Heme</keyword>
<keyword evidence="3 6" id="KW-0479">Metal-binding</keyword>
<name>A0AAP5ESH9_9BURK</name>
<evidence type="ECO:0000313" key="9">
    <source>
        <dbReference type="EMBL" id="MCX4151460.1"/>
    </source>
</evidence>
<dbReference type="GO" id="GO:0009055">
    <property type="term" value="F:electron transfer activity"/>
    <property type="evidence" value="ECO:0007669"/>
    <property type="project" value="InterPro"/>
</dbReference>
<accession>A0AAP5ESH9</accession>
<gene>
    <name evidence="10" type="ORF">NIE36_39805</name>
    <name evidence="9" type="ORF">OSB80_39900</name>
</gene>
<evidence type="ECO:0000256" key="6">
    <source>
        <dbReference type="PROSITE-ProRule" id="PRU00433"/>
    </source>
</evidence>
<dbReference type="GO" id="GO:0046872">
    <property type="term" value="F:metal ion binding"/>
    <property type="evidence" value="ECO:0007669"/>
    <property type="project" value="UniProtKB-KW"/>
</dbReference>
<dbReference type="Gene3D" id="1.10.760.10">
    <property type="entry name" value="Cytochrome c-like domain"/>
    <property type="match status" value="1"/>
</dbReference>
<protein>
    <submittedName>
        <fullName evidence="10">C-type cytochrome</fullName>
    </submittedName>
</protein>
<proteinExistence type="predicted"/>
<dbReference type="InterPro" id="IPR036909">
    <property type="entry name" value="Cyt_c-like_dom_sf"/>
</dbReference>
<dbReference type="InterPro" id="IPR009056">
    <property type="entry name" value="Cyt_c-like_dom"/>
</dbReference>